<evidence type="ECO:0000313" key="3">
    <source>
        <dbReference type="EMBL" id="MBW62543.1"/>
    </source>
</evidence>
<keyword evidence="2" id="KW-0732">Signal</keyword>
<accession>A0A2M4CB39</accession>
<evidence type="ECO:0000256" key="2">
    <source>
        <dbReference type="SAM" id="SignalP"/>
    </source>
</evidence>
<protein>
    <submittedName>
        <fullName evidence="3">Putative secreted protein</fullName>
    </submittedName>
</protein>
<evidence type="ECO:0000256" key="1">
    <source>
        <dbReference type="SAM" id="MobiDB-lite"/>
    </source>
</evidence>
<name>A0A2M4CB39_9DIPT</name>
<feature type="signal peptide" evidence="2">
    <location>
        <begin position="1"/>
        <end position="23"/>
    </location>
</feature>
<dbReference type="EMBL" id="GGFJ01013402">
    <property type="protein sequence ID" value="MBW62543.1"/>
    <property type="molecule type" value="Transcribed_RNA"/>
</dbReference>
<sequence>MRVIERSWLAASLADWLAGCCSTAYLTPERSYRTPSSVVVPYRTTVMMMVVTSIAVQANNKRGRRGSLSVSPWRESPANWTI</sequence>
<organism evidence="3">
    <name type="scientific">Anopheles marajoara</name>
    <dbReference type="NCBI Taxonomy" id="58244"/>
    <lineage>
        <taxon>Eukaryota</taxon>
        <taxon>Metazoa</taxon>
        <taxon>Ecdysozoa</taxon>
        <taxon>Arthropoda</taxon>
        <taxon>Hexapoda</taxon>
        <taxon>Insecta</taxon>
        <taxon>Pterygota</taxon>
        <taxon>Neoptera</taxon>
        <taxon>Endopterygota</taxon>
        <taxon>Diptera</taxon>
        <taxon>Nematocera</taxon>
        <taxon>Culicoidea</taxon>
        <taxon>Culicidae</taxon>
        <taxon>Anophelinae</taxon>
        <taxon>Anopheles</taxon>
    </lineage>
</organism>
<reference evidence="3" key="1">
    <citation type="submission" date="2018-01" db="EMBL/GenBank/DDBJ databases">
        <title>An insight into the sialome of Amazonian anophelines.</title>
        <authorList>
            <person name="Ribeiro J.M."/>
            <person name="Scarpassa V."/>
            <person name="Calvo E."/>
        </authorList>
    </citation>
    <scope>NUCLEOTIDE SEQUENCE</scope>
    <source>
        <tissue evidence="3">Salivary glands</tissue>
    </source>
</reference>
<feature type="region of interest" description="Disordered" evidence="1">
    <location>
        <begin position="63"/>
        <end position="82"/>
    </location>
</feature>
<dbReference type="AlphaFoldDB" id="A0A2M4CB39"/>
<feature type="chain" id="PRO_5014798630" evidence="2">
    <location>
        <begin position="24"/>
        <end position="82"/>
    </location>
</feature>
<proteinExistence type="predicted"/>